<reference evidence="2 3" key="1">
    <citation type="submission" date="2024-04" db="EMBL/GenBank/DDBJ databases">
        <authorList>
            <person name="Waldvogel A.-M."/>
            <person name="Schoenle A."/>
        </authorList>
    </citation>
    <scope>NUCLEOTIDE SEQUENCE [LARGE SCALE GENOMIC DNA]</scope>
</reference>
<feature type="compositionally biased region" description="Basic and acidic residues" evidence="1">
    <location>
        <begin position="48"/>
        <end position="57"/>
    </location>
</feature>
<evidence type="ECO:0000313" key="3">
    <source>
        <dbReference type="Proteomes" id="UP001497482"/>
    </source>
</evidence>
<dbReference type="Proteomes" id="UP001497482">
    <property type="component" value="Chromosome 20"/>
</dbReference>
<keyword evidence="3" id="KW-1185">Reference proteome</keyword>
<gene>
    <name evidence="2" type="ORF">KC01_LOCUS23691</name>
</gene>
<dbReference type="AlphaFoldDB" id="A0AAV2L059"/>
<evidence type="ECO:0000313" key="2">
    <source>
        <dbReference type="EMBL" id="CAL1594756.1"/>
    </source>
</evidence>
<sequence length="90" mass="9785">MRGGNQAGAGSTCEDRNLTVHSLTFGKDPSDFRPSSGGATLSPRWRHSVNDEGEKPYQRAGSTNSNVQIQTKYKLLSQCTSKTPSSIQLR</sequence>
<proteinExistence type="predicted"/>
<dbReference type="EMBL" id="OZ035842">
    <property type="protein sequence ID" value="CAL1594756.1"/>
    <property type="molecule type" value="Genomic_DNA"/>
</dbReference>
<evidence type="ECO:0000256" key="1">
    <source>
        <dbReference type="SAM" id="MobiDB-lite"/>
    </source>
</evidence>
<feature type="region of interest" description="Disordered" evidence="1">
    <location>
        <begin position="23"/>
        <end position="66"/>
    </location>
</feature>
<protein>
    <submittedName>
        <fullName evidence="2">Uncharacterized protein</fullName>
    </submittedName>
</protein>
<name>A0AAV2L059_KNICA</name>
<accession>A0AAV2L059</accession>
<organism evidence="2 3">
    <name type="scientific">Knipowitschia caucasica</name>
    <name type="common">Caucasian dwarf goby</name>
    <name type="synonym">Pomatoschistus caucasicus</name>
    <dbReference type="NCBI Taxonomy" id="637954"/>
    <lineage>
        <taxon>Eukaryota</taxon>
        <taxon>Metazoa</taxon>
        <taxon>Chordata</taxon>
        <taxon>Craniata</taxon>
        <taxon>Vertebrata</taxon>
        <taxon>Euteleostomi</taxon>
        <taxon>Actinopterygii</taxon>
        <taxon>Neopterygii</taxon>
        <taxon>Teleostei</taxon>
        <taxon>Neoteleostei</taxon>
        <taxon>Acanthomorphata</taxon>
        <taxon>Gobiaria</taxon>
        <taxon>Gobiiformes</taxon>
        <taxon>Gobioidei</taxon>
        <taxon>Gobiidae</taxon>
        <taxon>Gobiinae</taxon>
        <taxon>Knipowitschia</taxon>
    </lineage>
</organism>